<protein>
    <submittedName>
        <fullName evidence="4">Long-chain-fatty-acid--CoA ligase FadD15</fullName>
        <ecNumber evidence="4">6.2.1.3</ecNumber>
    </submittedName>
</protein>
<keyword evidence="4" id="KW-0436">Ligase</keyword>
<dbReference type="InterPro" id="IPR042099">
    <property type="entry name" value="ANL_N_sf"/>
</dbReference>
<name>A0A645JGY6_9ZZZZ</name>
<dbReference type="GO" id="GO:0004467">
    <property type="term" value="F:long-chain fatty acid-CoA ligase activity"/>
    <property type="evidence" value="ECO:0007669"/>
    <property type="project" value="UniProtKB-EC"/>
</dbReference>
<dbReference type="Pfam" id="PF00501">
    <property type="entry name" value="AMP-binding"/>
    <property type="match status" value="1"/>
</dbReference>
<feature type="domain" description="AMP-dependent synthetase/ligase" evidence="3">
    <location>
        <begin position="2"/>
        <end position="78"/>
    </location>
</feature>
<evidence type="ECO:0000259" key="3">
    <source>
        <dbReference type="Pfam" id="PF00501"/>
    </source>
</evidence>
<accession>A0A645JGY6</accession>
<evidence type="ECO:0000256" key="1">
    <source>
        <dbReference type="ARBA" id="ARBA00022741"/>
    </source>
</evidence>
<dbReference type="EMBL" id="VSSQ01139273">
    <property type="protein sequence ID" value="MPN61949.1"/>
    <property type="molecule type" value="Genomic_DNA"/>
</dbReference>
<reference evidence="4" key="1">
    <citation type="submission" date="2019-08" db="EMBL/GenBank/DDBJ databases">
        <authorList>
            <person name="Kucharzyk K."/>
            <person name="Murdoch R.W."/>
            <person name="Higgins S."/>
            <person name="Loffler F."/>
        </authorList>
    </citation>
    <scope>NUCLEOTIDE SEQUENCE</scope>
</reference>
<dbReference type="AlphaFoldDB" id="A0A645JGY6"/>
<dbReference type="GO" id="GO:0005524">
    <property type="term" value="F:ATP binding"/>
    <property type="evidence" value="ECO:0007669"/>
    <property type="project" value="UniProtKB-KW"/>
</dbReference>
<proteinExistence type="predicted"/>
<evidence type="ECO:0000256" key="2">
    <source>
        <dbReference type="ARBA" id="ARBA00022840"/>
    </source>
</evidence>
<dbReference type="Gene3D" id="3.40.50.12780">
    <property type="entry name" value="N-terminal domain of ligase-like"/>
    <property type="match status" value="1"/>
</dbReference>
<sequence length="163" mass="18412">MIVCGGAHLSDKLIRKFDRMNIMVLQGYGITECAPLVSVNRNCQNEIGSVGQIMPHYHVKIVDNEIYVKGDSLMLGYYKDEQLTQEAFDGDWFRTGDIGYQNKQGFLYITGRKKNLIVFKNGKKTSPEEIESYLYNIPYVKEVIAYGAVNGISVDDVKLSVTI</sequence>
<dbReference type="PANTHER" id="PTHR43272:SF33">
    <property type="entry name" value="AMP-BINDING DOMAIN-CONTAINING PROTEIN-RELATED"/>
    <property type="match status" value="1"/>
</dbReference>
<dbReference type="EC" id="6.2.1.3" evidence="4"/>
<dbReference type="GO" id="GO:0016020">
    <property type="term" value="C:membrane"/>
    <property type="evidence" value="ECO:0007669"/>
    <property type="project" value="TreeGrafter"/>
</dbReference>
<gene>
    <name evidence="4" type="ORF">SDC9_209695</name>
</gene>
<keyword evidence="1" id="KW-0547">Nucleotide-binding</keyword>
<dbReference type="SUPFAM" id="SSF56801">
    <property type="entry name" value="Acetyl-CoA synthetase-like"/>
    <property type="match status" value="1"/>
</dbReference>
<evidence type="ECO:0000313" key="4">
    <source>
        <dbReference type="EMBL" id="MPN61949.1"/>
    </source>
</evidence>
<dbReference type="InterPro" id="IPR000873">
    <property type="entry name" value="AMP-dep_synth/lig_dom"/>
</dbReference>
<keyword evidence="2" id="KW-0067">ATP-binding</keyword>
<organism evidence="4">
    <name type="scientific">bioreactor metagenome</name>
    <dbReference type="NCBI Taxonomy" id="1076179"/>
    <lineage>
        <taxon>unclassified sequences</taxon>
        <taxon>metagenomes</taxon>
        <taxon>ecological metagenomes</taxon>
    </lineage>
</organism>
<dbReference type="PANTHER" id="PTHR43272">
    <property type="entry name" value="LONG-CHAIN-FATTY-ACID--COA LIGASE"/>
    <property type="match status" value="1"/>
</dbReference>
<comment type="caution">
    <text evidence="4">The sequence shown here is derived from an EMBL/GenBank/DDBJ whole genome shotgun (WGS) entry which is preliminary data.</text>
</comment>